<accession>A1VPM2</accession>
<evidence type="ECO:0000313" key="2">
    <source>
        <dbReference type="Proteomes" id="UP000000644"/>
    </source>
</evidence>
<keyword evidence="2" id="KW-1185">Reference proteome</keyword>
<proteinExistence type="predicted"/>
<gene>
    <name evidence="1" type="ordered locus">Pnap_2292</name>
</gene>
<sequence>MLLSLFFRWLPSLGPFPARFKRAARTQPECKEGLPMLYLTKLVKNMTTIKNIPGTSLLAGLGAEGKLPDGHKLSGSKRQSSTL</sequence>
<organism evidence="1 2">
    <name type="scientific">Polaromonas naphthalenivorans (strain CJ2)</name>
    <dbReference type="NCBI Taxonomy" id="365044"/>
    <lineage>
        <taxon>Bacteria</taxon>
        <taxon>Pseudomonadati</taxon>
        <taxon>Pseudomonadota</taxon>
        <taxon>Betaproteobacteria</taxon>
        <taxon>Burkholderiales</taxon>
        <taxon>Comamonadaceae</taxon>
        <taxon>Polaromonas</taxon>
    </lineage>
</organism>
<name>A1VPM2_POLNA</name>
<dbReference type="EMBL" id="CP000529">
    <property type="protein sequence ID" value="ABM37600.1"/>
    <property type="molecule type" value="Genomic_DNA"/>
</dbReference>
<dbReference type="KEGG" id="pna:Pnap_2292"/>
<evidence type="ECO:0000313" key="1">
    <source>
        <dbReference type="EMBL" id="ABM37600.1"/>
    </source>
</evidence>
<dbReference type="STRING" id="365044.Pnap_2292"/>
<dbReference type="AlphaFoldDB" id="A1VPM2"/>
<dbReference type="HOGENOM" id="CLU_2539693_0_0_4"/>
<protein>
    <submittedName>
        <fullName evidence="1">Uncharacterized protein</fullName>
    </submittedName>
</protein>
<reference evidence="2" key="1">
    <citation type="journal article" date="2009" name="Environ. Microbiol.">
        <title>The genome of Polaromonas naphthalenivorans strain CJ2, isolated from coal tar-contaminated sediment, reveals physiological and metabolic versatility and evolution through extensive horizontal gene transfer.</title>
        <authorList>
            <person name="Yagi J.M."/>
            <person name="Sims D."/>
            <person name="Brettin T."/>
            <person name="Bruce D."/>
            <person name="Madsen E.L."/>
        </authorList>
    </citation>
    <scope>NUCLEOTIDE SEQUENCE [LARGE SCALE GENOMIC DNA]</scope>
    <source>
        <strain evidence="2">CJ2</strain>
    </source>
</reference>
<dbReference type="Proteomes" id="UP000000644">
    <property type="component" value="Chromosome"/>
</dbReference>